<evidence type="ECO:0000256" key="6">
    <source>
        <dbReference type="ARBA" id="ARBA00023136"/>
    </source>
</evidence>
<dbReference type="Proteomes" id="UP001299970">
    <property type="component" value="Unassembled WGS sequence"/>
</dbReference>
<feature type="transmembrane region" description="Helical" evidence="7">
    <location>
        <begin position="319"/>
        <end position="341"/>
    </location>
</feature>
<name>A0ABS9TF49_9PSEU</name>
<dbReference type="PANTHER" id="PTHR32468">
    <property type="entry name" value="CATION/H + ANTIPORTER"/>
    <property type="match status" value="1"/>
</dbReference>
<comment type="caution">
    <text evidence="9">The sequence shown here is derived from an EMBL/GenBank/DDBJ whole genome shotgun (WGS) entry which is preliminary data.</text>
</comment>
<feature type="transmembrane region" description="Helical" evidence="7">
    <location>
        <begin position="194"/>
        <end position="215"/>
    </location>
</feature>
<feature type="transmembrane region" description="Helical" evidence="7">
    <location>
        <begin position="65"/>
        <end position="86"/>
    </location>
</feature>
<feature type="transmembrane region" description="Helical" evidence="7">
    <location>
        <begin position="6"/>
        <end position="27"/>
    </location>
</feature>
<gene>
    <name evidence="9" type="ORF">MMF94_15895</name>
</gene>
<keyword evidence="6 7" id="KW-0472">Membrane</keyword>
<keyword evidence="3 7" id="KW-0812">Transmembrane</keyword>
<feature type="transmembrane region" description="Helical" evidence="7">
    <location>
        <begin position="132"/>
        <end position="152"/>
    </location>
</feature>
<evidence type="ECO:0000313" key="10">
    <source>
        <dbReference type="Proteomes" id="UP001299970"/>
    </source>
</evidence>
<comment type="subcellular location">
    <subcellularLocation>
        <location evidence="1">Membrane</location>
        <topology evidence="1">Multi-pass membrane protein</topology>
    </subcellularLocation>
</comment>
<accession>A0ABS9TF49</accession>
<feature type="domain" description="Cation/H+ exchanger transmembrane" evidence="8">
    <location>
        <begin position="20"/>
        <end position="403"/>
    </location>
</feature>
<dbReference type="Gene3D" id="1.20.1530.20">
    <property type="match status" value="1"/>
</dbReference>
<sequence>MTAHTAAVLSLDLVVIAGLARLLGLLARRLGQPPVIGEILGGILLGPTLFGGALTHALFPAEVQPSLTMLANVGVAVFMFLVGVELDRNLLRGQSRIASGVALCAIFLPFALGTVLAFYLLGHHPSTKQPAFVLFLGTAMAITAFPVLARILTDRGLLATPIGALALACASIDDILAWSLLAVVTALAGAVGGLWQVLLVVPYAAVLLLVVRPLLVRLAARAETAGWTKRPVSCRVGAAGVLVIVAAGLWLSAEATQWMGLHLIFGAFLFGVAMPRDQGARLRAWTQRWVGRICSVLLLPIFFMVAGTSVDLSTVDGTALLDLGLILLVAIGGKSIGAFAGARLSGARTRHSAVLAILLNTRGLTELIALAVGLQLHVIDTGLYSLMVVMALVTTAMTGVLLRVVYPEWRARTDMAPRTTVSESEALS</sequence>
<feature type="transmembrane region" description="Helical" evidence="7">
    <location>
        <begin position="289"/>
        <end position="307"/>
    </location>
</feature>
<feature type="transmembrane region" description="Helical" evidence="7">
    <location>
        <begin position="382"/>
        <end position="406"/>
    </location>
</feature>
<reference evidence="9 10" key="1">
    <citation type="submission" date="2022-03" db="EMBL/GenBank/DDBJ databases">
        <title>Pseudonocardia alaer sp. nov., a novel actinomycete isolated from reed forest soil.</title>
        <authorList>
            <person name="Wang L."/>
        </authorList>
    </citation>
    <scope>NUCLEOTIDE SEQUENCE [LARGE SCALE GENOMIC DNA]</scope>
    <source>
        <strain evidence="9 10">Y-16303</strain>
    </source>
</reference>
<keyword evidence="4 7" id="KW-1133">Transmembrane helix</keyword>
<evidence type="ECO:0000313" key="9">
    <source>
        <dbReference type="EMBL" id="MCH6167165.1"/>
    </source>
</evidence>
<evidence type="ECO:0000256" key="2">
    <source>
        <dbReference type="ARBA" id="ARBA00022448"/>
    </source>
</evidence>
<dbReference type="InterPro" id="IPR006153">
    <property type="entry name" value="Cation/H_exchanger_TM"/>
</dbReference>
<feature type="transmembrane region" description="Helical" evidence="7">
    <location>
        <begin position="353"/>
        <end position="376"/>
    </location>
</feature>
<dbReference type="Pfam" id="PF00999">
    <property type="entry name" value="Na_H_Exchanger"/>
    <property type="match status" value="1"/>
</dbReference>
<dbReference type="EMBL" id="JAKXMK010000012">
    <property type="protein sequence ID" value="MCH6167165.1"/>
    <property type="molecule type" value="Genomic_DNA"/>
</dbReference>
<feature type="transmembrane region" description="Helical" evidence="7">
    <location>
        <begin position="236"/>
        <end position="253"/>
    </location>
</feature>
<keyword evidence="5" id="KW-0406">Ion transport</keyword>
<organism evidence="9 10">
    <name type="scientific">Pseudonocardia alaniniphila</name>
    <dbReference type="NCBI Taxonomy" id="75291"/>
    <lineage>
        <taxon>Bacteria</taxon>
        <taxon>Bacillati</taxon>
        <taxon>Actinomycetota</taxon>
        <taxon>Actinomycetes</taxon>
        <taxon>Pseudonocardiales</taxon>
        <taxon>Pseudonocardiaceae</taxon>
        <taxon>Pseudonocardia</taxon>
    </lineage>
</organism>
<evidence type="ECO:0000256" key="4">
    <source>
        <dbReference type="ARBA" id="ARBA00022989"/>
    </source>
</evidence>
<evidence type="ECO:0000256" key="7">
    <source>
        <dbReference type="SAM" id="Phobius"/>
    </source>
</evidence>
<feature type="transmembrane region" description="Helical" evidence="7">
    <location>
        <begin position="164"/>
        <end position="188"/>
    </location>
</feature>
<dbReference type="InterPro" id="IPR050794">
    <property type="entry name" value="CPA2_transporter"/>
</dbReference>
<feature type="transmembrane region" description="Helical" evidence="7">
    <location>
        <begin position="39"/>
        <end position="59"/>
    </location>
</feature>
<feature type="transmembrane region" description="Helical" evidence="7">
    <location>
        <begin position="259"/>
        <end position="277"/>
    </location>
</feature>
<keyword evidence="2" id="KW-0813">Transport</keyword>
<dbReference type="RefSeq" id="WP_241037404.1">
    <property type="nucleotide sequence ID" value="NZ_BAAAJF010000015.1"/>
</dbReference>
<dbReference type="PANTHER" id="PTHR32468:SF0">
    <property type="entry name" value="K(+)_H(+) ANTIPORTER 1"/>
    <property type="match status" value="1"/>
</dbReference>
<evidence type="ECO:0000256" key="1">
    <source>
        <dbReference type="ARBA" id="ARBA00004141"/>
    </source>
</evidence>
<proteinExistence type="predicted"/>
<evidence type="ECO:0000256" key="3">
    <source>
        <dbReference type="ARBA" id="ARBA00022692"/>
    </source>
</evidence>
<dbReference type="InterPro" id="IPR038770">
    <property type="entry name" value="Na+/solute_symporter_sf"/>
</dbReference>
<evidence type="ECO:0000256" key="5">
    <source>
        <dbReference type="ARBA" id="ARBA00023065"/>
    </source>
</evidence>
<feature type="transmembrane region" description="Helical" evidence="7">
    <location>
        <begin position="98"/>
        <end position="120"/>
    </location>
</feature>
<evidence type="ECO:0000259" key="8">
    <source>
        <dbReference type="Pfam" id="PF00999"/>
    </source>
</evidence>
<keyword evidence="10" id="KW-1185">Reference proteome</keyword>
<protein>
    <submittedName>
        <fullName evidence="9">Cation:proton antiporter</fullName>
    </submittedName>
</protein>